<dbReference type="EMBL" id="PFCN01000016">
    <property type="protein sequence ID" value="PIR70473.1"/>
    <property type="molecule type" value="Genomic_DNA"/>
</dbReference>
<dbReference type="Gene3D" id="3.20.20.140">
    <property type="entry name" value="Metal-dependent hydrolases"/>
    <property type="match status" value="1"/>
</dbReference>
<feature type="compositionally biased region" description="Basic and acidic residues" evidence="1">
    <location>
        <begin position="267"/>
        <end position="282"/>
    </location>
</feature>
<dbReference type="SUPFAM" id="SSF89550">
    <property type="entry name" value="PHP domain-like"/>
    <property type="match status" value="1"/>
</dbReference>
<keyword evidence="2" id="KW-0547">Nucleotide-binding</keyword>
<evidence type="ECO:0000313" key="3">
    <source>
        <dbReference type="Proteomes" id="UP000229383"/>
    </source>
</evidence>
<dbReference type="CDD" id="cd19067">
    <property type="entry name" value="PfuEndoQ-like"/>
    <property type="match status" value="1"/>
</dbReference>
<sequence>MKIFFDPEIHSKYSRAVSKDMTPENIALWSLKKGIDVAGTGDFTHPAWIKGLKEKLEPAESGIFKLKNKFNAGSSGARFLLQGEVSCIYSKNGKVRRAHNLIFAPSFEAADKINKSLSLVGNIRSDGRPILGLDVKELLKILKNSSPEAYLIPAHVWTPWFGMFGSKSGFNSLEECFDELTPEIFAVETGLSSDPSMNRRISFLDKISLISGSDAHSLRKIGREATVVNVGAVSYINIFGAIKSRDPKKFLFTVEFFPEEGKYHYDGHRDKKHSQTPEETKKSGGRCLKCGRPVTVGVMSRISDLADKKRPEGWKPAKSIPFKKLIPLEEIISYVNNVGVSSKKVRLIYDALIKKIGNEFIILLESSREQIVGASGDRILADAILKIREGRVKIEPGYDGEYGRVSI</sequence>
<organism evidence="2 3">
    <name type="scientific">Candidatus Niyogibacteria bacterium CG10_big_fil_rev_8_21_14_0_10_42_19</name>
    <dbReference type="NCBI Taxonomy" id="1974725"/>
    <lineage>
        <taxon>Bacteria</taxon>
        <taxon>Candidatus Niyogiibacteriota</taxon>
    </lineage>
</organism>
<protein>
    <submittedName>
        <fullName evidence="2">DNA helicase UvrD</fullName>
    </submittedName>
</protein>
<dbReference type="PANTHER" id="PTHR40084:SF1">
    <property type="entry name" value="PHOSPHOTRANSFERASE"/>
    <property type="match status" value="1"/>
</dbReference>
<evidence type="ECO:0000313" key="2">
    <source>
        <dbReference type="EMBL" id="PIR70473.1"/>
    </source>
</evidence>
<keyword evidence="2" id="KW-0378">Hydrolase</keyword>
<keyword evidence="2" id="KW-0067">ATP-binding</keyword>
<comment type="caution">
    <text evidence="2">The sequence shown here is derived from an EMBL/GenBank/DDBJ whole genome shotgun (WGS) entry which is preliminary data.</text>
</comment>
<dbReference type="AlphaFoldDB" id="A0A2H0TFZ1"/>
<dbReference type="GO" id="GO:0004386">
    <property type="term" value="F:helicase activity"/>
    <property type="evidence" value="ECO:0007669"/>
    <property type="project" value="UniProtKB-KW"/>
</dbReference>
<keyword evidence="2" id="KW-0347">Helicase</keyword>
<dbReference type="PANTHER" id="PTHR40084">
    <property type="entry name" value="PHOSPHOHYDROLASE, PHP FAMILY"/>
    <property type="match status" value="1"/>
</dbReference>
<gene>
    <name evidence="2" type="ORF">COU46_01205</name>
</gene>
<name>A0A2H0TFZ1_9BACT</name>
<feature type="region of interest" description="Disordered" evidence="1">
    <location>
        <begin position="267"/>
        <end position="286"/>
    </location>
</feature>
<proteinExistence type="predicted"/>
<evidence type="ECO:0000256" key="1">
    <source>
        <dbReference type="SAM" id="MobiDB-lite"/>
    </source>
</evidence>
<dbReference type="Proteomes" id="UP000229383">
    <property type="component" value="Unassembled WGS sequence"/>
</dbReference>
<accession>A0A2H0TFZ1</accession>
<reference evidence="3" key="1">
    <citation type="submission" date="2017-09" db="EMBL/GenBank/DDBJ databases">
        <title>Depth-based differentiation of microbial function through sediment-hosted aquifers and enrichment of novel symbionts in the deep terrestrial subsurface.</title>
        <authorList>
            <person name="Probst A.J."/>
            <person name="Ladd B."/>
            <person name="Jarett J.K."/>
            <person name="Geller-Mcgrath D.E."/>
            <person name="Sieber C.M.K."/>
            <person name="Emerson J.B."/>
            <person name="Anantharaman K."/>
            <person name="Thomas B.C."/>
            <person name="Malmstrom R."/>
            <person name="Stieglmeier M."/>
            <person name="Klingl A."/>
            <person name="Woyke T."/>
            <person name="Ryan C.M."/>
            <person name="Banfield J.F."/>
        </authorList>
    </citation>
    <scope>NUCLEOTIDE SEQUENCE [LARGE SCALE GENOMIC DNA]</scope>
</reference>
<dbReference type="InterPro" id="IPR016195">
    <property type="entry name" value="Pol/histidinol_Pase-like"/>
</dbReference>